<dbReference type="InterPro" id="IPR036890">
    <property type="entry name" value="HATPase_C_sf"/>
</dbReference>
<sequence>MDSSIIPFPTPPAKNRRFRLGLRGQLLLVFGLVFGLATLAAGSYQYRSLGRLLARADDDRLRLRASQLLARVSLDPQPTLPLPDQTGETMRLVFEEPGQPARELFRSARWPAHDTAGLPRPGTPGHKLQHGRVVAVARLAAPPGPGADYAEPTGRLTLWLAHPAAPLEKALARVQRTLWLGLLGSAGLAGALALLVAGVVLRPLRRMAAQARRIQQAQDIAPLPVPDTGDEVQELAETLNQLLARLRGQATAQANFLAAAAHELRTPLATLQTGLDVSGRDHSLPPATRAALAGHDAELARLGRLVDDFLLVGRLGNGAAPPAARRPVALDELLLALADRELPRFRAADRTLTIELPTEETDAAQATVETDVDQLTTLLLNLLDNARKHARPGTGVVLRLQAAAGQGPVVSIENELAAPLGERLAQLTTAWYQADPLAPGTGLGLWIAGRLAQGLGLKLALAEEAGRLRVTLGFPV</sequence>
<reference evidence="13" key="1">
    <citation type="submission" date="2023-07" db="EMBL/GenBank/DDBJ databases">
        <authorList>
            <person name="Kim M.K."/>
        </authorList>
    </citation>
    <scope>NUCLEOTIDE SEQUENCE</scope>
    <source>
        <strain evidence="13">M29</strain>
    </source>
</reference>
<dbReference type="SMART" id="SM00304">
    <property type="entry name" value="HAMP"/>
    <property type="match status" value="1"/>
</dbReference>
<dbReference type="EC" id="2.7.13.3" evidence="3"/>
<dbReference type="Proteomes" id="UP001167796">
    <property type="component" value="Unassembled WGS sequence"/>
</dbReference>
<keyword evidence="14" id="KW-1185">Reference proteome</keyword>
<dbReference type="InterPro" id="IPR003661">
    <property type="entry name" value="HisK_dim/P_dom"/>
</dbReference>
<feature type="transmembrane region" description="Helical" evidence="10">
    <location>
        <begin position="26"/>
        <end position="46"/>
    </location>
</feature>
<dbReference type="PANTHER" id="PTHR45436">
    <property type="entry name" value="SENSOR HISTIDINE KINASE YKOH"/>
    <property type="match status" value="1"/>
</dbReference>
<dbReference type="PROSITE" id="PS50109">
    <property type="entry name" value="HIS_KIN"/>
    <property type="match status" value="1"/>
</dbReference>
<keyword evidence="4" id="KW-0597">Phosphoprotein</keyword>
<dbReference type="InterPro" id="IPR036097">
    <property type="entry name" value="HisK_dim/P_sf"/>
</dbReference>
<comment type="subcellular location">
    <subcellularLocation>
        <location evidence="2">Membrane</location>
    </subcellularLocation>
</comment>
<keyword evidence="10" id="KW-0472">Membrane</keyword>
<organism evidence="13 14">
    <name type="scientific">Hymenobacter mellowenesis</name>
    <dbReference type="NCBI Taxonomy" id="3063995"/>
    <lineage>
        <taxon>Bacteria</taxon>
        <taxon>Pseudomonadati</taxon>
        <taxon>Bacteroidota</taxon>
        <taxon>Cytophagia</taxon>
        <taxon>Cytophagales</taxon>
        <taxon>Hymenobacteraceae</taxon>
        <taxon>Hymenobacter</taxon>
    </lineage>
</organism>
<dbReference type="EMBL" id="JAUQSX010000001">
    <property type="protein sequence ID" value="MDO7845140.1"/>
    <property type="molecule type" value="Genomic_DNA"/>
</dbReference>
<dbReference type="Pfam" id="PF00512">
    <property type="entry name" value="HisKA"/>
    <property type="match status" value="1"/>
</dbReference>
<dbReference type="InterPro" id="IPR003594">
    <property type="entry name" value="HATPase_dom"/>
</dbReference>
<dbReference type="Gene3D" id="1.10.287.130">
    <property type="match status" value="1"/>
</dbReference>
<evidence type="ECO:0000256" key="1">
    <source>
        <dbReference type="ARBA" id="ARBA00000085"/>
    </source>
</evidence>
<evidence type="ECO:0000256" key="10">
    <source>
        <dbReference type="SAM" id="Phobius"/>
    </source>
</evidence>
<dbReference type="CDD" id="cd00082">
    <property type="entry name" value="HisKA"/>
    <property type="match status" value="1"/>
</dbReference>
<dbReference type="Gene3D" id="6.10.340.10">
    <property type="match status" value="1"/>
</dbReference>
<name>A0ABT9A5P0_9BACT</name>
<keyword evidence="5" id="KW-0808">Transferase</keyword>
<dbReference type="Pfam" id="PF02518">
    <property type="entry name" value="HATPase_c"/>
    <property type="match status" value="1"/>
</dbReference>
<proteinExistence type="predicted"/>
<keyword evidence="7" id="KW-0418">Kinase</keyword>
<evidence type="ECO:0000259" key="11">
    <source>
        <dbReference type="PROSITE" id="PS50109"/>
    </source>
</evidence>
<dbReference type="SMART" id="SM00387">
    <property type="entry name" value="HATPase_c"/>
    <property type="match status" value="1"/>
</dbReference>
<dbReference type="Pfam" id="PF00672">
    <property type="entry name" value="HAMP"/>
    <property type="match status" value="1"/>
</dbReference>
<dbReference type="PROSITE" id="PS50885">
    <property type="entry name" value="HAMP"/>
    <property type="match status" value="1"/>
</dbReference>
<dbReference type="Gene3D" id="3.30.565.10">
    <property type="entry name" value="Histidine kinase-like ATPase, C-terminal domain"/>
    <property type="match status" value="1"/>
</dbReference>
<protein>
    <recommendedName>
        <fullName evidence="3">histidine kinase</fullName>
        <ecNumber evidence="3">2.7.13.3</ecNumber>
    </recommendedName>
</protein>
<evidence type="ECO:0000256" key="2">
    <source>
        <dbReference type="ARBA" id="ARBA00004370"/>
    </source>
</evidence>
<dbReference type="RefSeq" id="WP_305009818.1">
    <property type="nucleotide sequence ID" value="NZ_JAUQSX010000001.1"/>
</dbReference>
<comment type="caution">
    <text evidence="13">The sequence shown here is derived from an EMBL/GenBank/DDBJ whole genome shotgun (WGS) entry which is preliminary data.</text>
</comment>
<dbReference type="SUPFAM" id="SSF55874">
    <property type="entry name" value="ATPase domain of HSP90 chaperone/DNA topoisomerase II/histidine kinase"/>
    <property type="match status" value="1"/>
</dbReference>
<accession>A0ABT9A5P0</accession>
<evidence type="ECO:0000256" key="5">
    <source>
        <dbReference type="ARBA" id="ARBA00022679"/>
    </source>
</evidence>
<evidence type="ECO:0000256" key="4">
    <source>
        <dbReference type="ARBA" id="ARBA00022553"/>
    </source>
</evidence>
<evidence type="ECO:0000259" key="12">
    <source>
        <dbReference type="PROSITE" id="PS50885"/>
    </source>
</evidence>
<gene>
    <name evidence="13" type="ORF">Q5H92_02140</name>
</gene>
<evidence type="ECO:0000256" key="6">
    <source>
        <dbReference type="ARBA" id="ARBA00022692"/>
    </source>
</evidence>
<comment type="catalytic activity">
    <reaction evidence="1">
        <text>ATP + protein L-histidine = ADP + protein N-phospho-L-histidine.</text>
        <dbReference type="EC" id="2.7.13.3"/>
    </reaction>
</comment>
<keyword evidence="9" id="KW-0902">Two-component regulatory system</keyword>
<dbReference type="InterPro" id="IPR005467">
    <property type="entry name" value="His_kinase_dom"/>
</dbReference>
<dbReference type="SMART" id="SM00388">
    <property type="entry name" value="HisKA"/>
    <property type="match status" value="1"/>
</dbReference>
<dbReference type="InterPro" id="IPR003660">
    <property type="entry name" value="HAMP_dom"/>
</dbReference>
<keyword evidence="8 10" id="KW-1133">Transmembrane helix</keyword>
<dbReference type="SUPFAM" id="SSF158472">
    <property type="entry name" value="HAMP domain-like"/>
    <property type="match status" value="1"/>
</dbReference>
<evidence type="ECO:0000313" key="13">
    <source>
        <dbReference type="EMBL" id="MDO7845140.1"/>
    </source>
</evidence>
<dbReference type="SUPFAM" id="SSF47384">
    <property type="entry name" value="Homodimeric domain of signal transducing histidine kinase"/>
    <property type="match status" value="1"/>
</dbReference>
<evidence type="ECO:0000256" key="7">
    <source>
        <dbReference type="ARBA" id="ARBA00022777"/>
    </source>
</evidence>
<feature type="transmembrane region" description="Helical" evidence="10">
    <location>
        <begin position="178"/>
        <end position="204"/>
    </location>
</feature>
<feature type="domain" description="HAMP" evidence="12">
    <location>
        <begin position="198"/>
        <end position="251"/>
    </location>
</feature>
<evidence type="ECO:0000256" key="8">
    <source>
        <dbReference type="ARBA" id="ARBA00022989"/>
    </source>
</evidence>
<evidence type="ECO:0000256" key="9">
    <source>
        <dbReference type="ARBA" id="ARBA00023012"/>
    </source>
</evidence>
<evidence type="ECO:0000256" key="3">
    <source>
        <dbReference type="ARBA" id="ARBA00012438"/>
    </source>
</evidence>
<dbReference type="PANTHER" id="PTHR45436:SF5">
    <property type="entry name" value="SENSOR HISTIDINE KINASE TRCS"/>
    <property type="match status" value="1"/>
</dbReference>
<dbReference type="CDD" id="cd06225">
    <property type="entry name" value="HAMP"/>
    <property type="match status" value="1"/>
</dbReference>
<dbReference type="InterPro" id="IPR050428">
    <property type="entry name" value="TCS_sensor_his_kinase"/>
</dbReference>
<feature type="domain" description="Histidine kinase" evidence="11">
    <location>
        <begin position="259"/>
        <end position="476"/>
    </location>
</feature>
<evidence type="ECO:0000313" key="14">
    <source>
        <dbReference type="Proteomes" id="UP001167796"/>
    </source>
</evidence>
<keyword evidence="6 10" id="KW-0812">Transmembrane</keyword>